<dbReference type="EMBL" id="CP046171">
    <property type="protein sequence ID" value="QIS06360.1"/>
    <property type="molecule type" value="Genomic_DNA"/>
</dbReference>
<reference evidence="2 3" key="1">
    <citation type="journal article" date="2019" name="ACS Chem. Biol.">
        <title>Identification and Mobilization of a Cryptic Antibiotic Biosynthesis Gene Locus from a Human-Pathogenic Nocardia Isolate.</title>
        <authorList>
            <person name="Herisse M."/>
            <person name="Ishida K."/>
            <person name="Porter J.L."/>
            <person name="Howden B."/>
            <person name="Hertweck C."/>
            <person name="Stinear T.P."/>
            <person name="Pidot S.J."/>
        </authorList>
    </citation>
    <scope>NUCLEOTIDE SEQUENCE [LARGE SCALE GENOMIC DNA]</scope>
    <source>
        <strain evidence="2 3">AUSMDU00024985</strain>
    </source>
</reference>
<dbReference type="Proteomes" id="UP000501705">
    <property type="component" value="Chromosome"/>
</dbReference>
<sequence>MATYLRSSWAPGQNRSAAEAFAPEQTTRASSPVARPRDRTRVAGMRIAALVALVLALSACSQSTGGHPQAAQDQPPATTATAAPSSTPASRESQLKERIAWVRAGSAVDVGQYHSVTTDGRPVTALTGDIAFTSPTGKISCSTGTAYGIDGLNCVVKLKNPVAKPGEGFGNWDGGYVNYTGTALTVGQFRGDPGLFVNGNGQTLPYDSTVTFERYTCRIATNGLTCVNPSDGSGVQMSDDGILALGCLREVAADQRETAVGQAFHC</sequence>
<proteinExistence type="predicted"/>
<protein>
    <submittedName>
        <fullName evidence="2">Uncharacterized protein</fullName>
    </submittedName>
</protein>
<evidence type="ECO:0000313" key="3">
    <source>
        <dbReference type="Proteomes" id="UP000501705"/>
    </source>
</evidence>
<name>A0A6G9XZS6_NOCBR</name>
<gene>
    <name evidence="2" type="ORF">F5X71_32235</name>
</gene>
<feature type="region of interest" description="Disordered" evidence="1">
    <location>
        <begin position="64"/>
        <end position="95"/>
    </location>
</feature>
<accession>A0A6G9XZS6</accession>
<evidence type="ECO:0000313" key="2">
    <source>
        <dbReference type="EMBL" id="QIS06360.1"/>
    </source>
</evidence>
<feature type="region of interest" description="Disordered" evidence="1">
    <location>
        <begin position="1"/>
        <end position="38"/>
    </location>
</feature>
<organism evidence="2 3">
    <name type="scientific">Nocardia brasiliensis</name>
    <dbReference type="NCBI Taxonomy" id="37326"/>
    <lineage>
        <taxon>Bacteria</taxon>
        <taxon>Bacillati</taxon>
        <taxon>Actinomycetota</taxon>
        <taxon>Actinomycetes</taxon>
        <taxon>Mycobacteriales</taxon>
        <taxon>Nocardiaceae</taxon>
        <taxon>Nocardia</taxon>
    </lineage>
</organism>
<evidence type="ECO:0000256" key="1">
    <source>
        <dbReference type="SAM" id="MobiDB-lite"/>
    </source>
</evidence>
<dbReference type="AlphaFoldDB" id="A0A6G9XZS6"/>
<feature type="compositionally biased region" description="Low complexity" evidence="1">
    <location>
        <begin position="68"/>
        <end position="90"/>
    </location>
</feature>
<dbReference type="RefSeq" id="WP_167465395.1">
    <property type="nucleotide sequence ID" value="NZ_CP046171.1"/>
</dbReference>